<dbReference type="EMBL" id="CALNXK010000032">
    <property type="protein sequence ID" value="CAH3118644.1"/>
    <property type="molecule type" value="Genomic_DNA"/>
</dbReference>
<sequence>EVSKYRAQLFAESTKATYQTHRDTYLRFCHYMGYSPVPVQPTRLLHYAAFLARNERQAAKVFTYNSFVLVLRRHLASLGFDPKLYAGHSFRRGGASFAYHSEVPIELIKALGD</sequence>
<dbReference type="Proteomes" id="UP001159405">
    <property type="component" value="Unassembled WGS sequence"/>
</dbReference>
<dbReference type="InterPro" id="IPR052925">
    <property type="entry name" value="Phage_Integrase-like_Recomb"/>
</dbReference>
<evidence type="ECO:0000313" key="3">
    <source>
        <dbReference type="Proteomes" id="UP001159405"/>
    </source>
</evidence>
<evidence type="ECO:0008006" key="4">
    <source>
        <dbReference type="Google" id="ProtNLM"/>
    </source>
</evidence>
<dbReference type="Gene3D" id="1.10.150.130">
    <property type="match status" value="1"/>
</dbReference>
<feature type="non-terminal residue" evidence="2">
    <location>
        <position position="1"/>
    </location>
</feature>
<dbReference type="PANTHER" id="PTHR34605:SF4">
    <property type="entry name" value="DNA ADENINE METHYLTRANSFERASE"/>
    <property type="match status" value="1"/>
</dbReference>
<name>A0ABN8NQL7_9CNID</name>
<dbReference type="InterPro" id="IPR010998">
    <property type="entry name" value="Integrase_recombinase_N"/>
</dbReference>
<proteinExistence type="predicted"/>
<dbReference type="SUPFAM" id="SSF47823">
    <property type="entry name" value="lambda integrase-like, N-terminal domain"/>
    <property type="match status" value="1"/>
</dbReference>
<protein>
    <recommendedName>
        <fullName evidence="4">Integrase</fullName>
    </recommendedName>
</protein>
<accession>A0ABN8NQL7</accession>
<dbReference type="SUPFAM" id="SSF56349">
    <property type="entry name" value="DNA breaking-rejoining enzymes"/>
    <property type="match status" value="1"/>
</dbReference>
<keyword evidence="3" id="KW-1185">Reference proteome</keyword>
<reference evidence="2 3" key="1">
    <citation type="submission" date="2022-05" db="EMBL/GenBank/DDBJ databases">
        <authorList>
            <consortium name="Genoscope - CEA"/>
            <person name="William W."/>
        </authorList>
    </citation>
    <scope>NUCLEOTIDE SEQUENCE [LARGE SCALE GENOMIC DNA]</scope>
</reference>
<organism evidence="2 3">
    <name type="scientific">Porites lobata</name>
    <dbReference type="NCBI Taxonomy" id="104759"/>
    <lineage>
        <taxon>Eukaryota</taxon>
        <taxon>Metazoa</taxon>
        <taxon>Cnidaria</taxon>
        <taxon>Anthozoa</taxon>
        <taxon>Hexacorallia</taxon>
        <taxon>Scleractinia</taxon>
        <taxon>Fungiina</taxon>
        <taxon>Poritidae</taxon>
        <taxon>Porites</taxon>
    </lineage>
</organism>
<keyword evidence="1" id="KW-0238">DNA-binding</keyword>
<evidence type="ECO:0000313" key="2">
    <source>
        <dbReference type="EMBL" id="CAH3118644.1"/>
    </source>
</evidence>
<comment type="caution">
    <text evidence="2">The sequence shown here is derived from an EMBL/GenBank/DDBJ whole genome shotgun (WGS) entry which is preliminary data.</text>
</comment>
<evidence type="ECO:0000256" key="1">
    <source>
        <dbReference type="ARBA" id="ARBA00023125"/>
    </source>
</evidence>
<dbReference type="PANTHER" id="PTHR34605">
    <property type="entry name" value="PHAGE_INTEGRASE DOMAIN-CONTAINING PROTEIN"/>
    <property type="match status" value="1"/>
</dbReference>
<feature type="non-terminal residue" evidence="2">
    <location>
        <position position="113"/>
    </location>
</feature>
<dbReference type="InterPro" id="IPR011010">
    <property type="entry name" value="DNA_brk_join_enz"/>
</dbReference>
<gene>
    <name evidence="2" type="ORF">PLOB_00026815</name>
</gene>